<evidence type="ECO:0000256" key="2">
    <source>
        <dbReference type="ARBA" id="ARBA00022963"/>
    </source>
</evidence>
<keyword evidence="8" id="KW-1185">Reference proteome</keyword>
<comment type="caution">
    <text evidence="4">Lacks conserved residue(s) required for the propagation of feature annotation.</text>
</comment>
<evidence type="ECO:0000256" key="5">
    <source>
        <dbReference type="SAM" id="Phobius"/>
    </source>
</evidence>
<dbReference type="InterPro" id="IPR024282">
    <property type="entry name" value="DUF3376"/>
</dbReference>
<proteinExistence type="predicted"/>
<organism evidence="7 8">
    <name type="scientific">Amycolatopsis melonis</name>
    <dbReference type="NCBI Taxonomy" id="3156488"/>
    <lineage>
        <taxon>Bacteria</taxon>
        <taxon>Bacillati</taxon>
        <taxon>Actinomycetota</taxon>
        <taxon>Actinomycetes</taxon>
        <taxon>Pseudonocardiales</taxon>
        <taxon>Pseudonocardiaceae</taxon>
        <taxon>Amycolatopsis</taxon>
    </lineage>
</organism>
<protein>
    <submittedName>
        <fullName evidence="7">DUF3376 domain-containing protein</fullName>
    </submittedName>
</protein>
<feature type="domain" description="PNPLA" evidence="6">
    <location>
        <begin position="13"/>
        <end position="295"/>
    </location>
</feature>
<dbReference type="Gene3D" id="3.40.1090.10">
    <property type="entry name" value="Cytosolic phospholipase A2 catalytic domain"/>
    <property type="match status" value="2"/>
</dbReference>
<feature type="transmembrane region" description="Helical" evidence="5">
    <location>
        <begin position="814"/>
        <end position="834"/>
    </location>
</feature>
<dbReference type="SUPFAM" id="SSF52151">
    <property type="entry name" value="FabD/lysophospholipase-like"/>
    <property type="match status" value="1"/>
</dbReference>
<sequence length="878" mass="94932">MGTNHVTEQRIALVLNGGVSLAVWMAGVVYEIDLLRRSSQAAPNGQPPCILADPDAAVMRSWRRLCSAGTGQARRVVVDVIAGTSAGGLNGTLLATAIARGNTLNPTRDNRPWLSRMWIEQAALTARKLLSKGTGPASLLSGPYFSETIEKALEGLADCDSGTPVSLFVTATAVDPSNQTYVDGYGGEFTVPDHRRIYRFERSKERLAYHAPEEWNAAEAGACFSEVETDHFCERQSRTLGLAARGSASFPVAFPAVQENLELNGTHRIVPQEPAGRSWLIDGGILDNAPFGPVLDAIARRPLTGDTRRTLVYVVPSNGRDAPGADIAADGPSWQQIAVAGVSFPREVDFRADIEQLETLMREGEAVWADADQLFTRLLASPAQRDQHVSAATNLVSTYRTARAAGGIREARLIAKTRQSTSEVPSAPTSLSAHPTLSADDVAAVLGTSPGWLPPENAALTDFTVGSPWQWGFSTAHNSVRLMLQHLRNQLAGTPGDERLTTAITEVDRSLRRIVAVREAFEKLIIGLDSEVADDDTLLAQHVSGAMAGIHTSEVLSTLVGDAVEAFTAVPGLVTGPGPRQQALLRTLLAVEVIGKALHARLPQQRHAAFDLLRLGPDTQAPALEGAYSAMAVALGGGKLYGTQAGHFGAFGRVKWRRWDWMWGRLDAAAQLGRAIGSDQGMTEAQIESWIANMQHRILRSEGRSARQVEAGLTRVAQLNLPNVLNAMRSRSSRDSLRLLGDRALRLLTNGHSGGLATVALWLACLTQRHDMTNLSTYQRVARWFTHPLRAAAWYWLAQAEVPEPATPWLLRRWLYWVGFTVLLASAALLGWQFRDRPVAMGLLTLAAVLLGLVSGALVLLAWLGRRRRKLGGFLPGG</sequence>
<evidence type="ECO:0000256" key="3">
    <source>
        <dbReference type="ARBA" id="ARBA00023098"/>
    </source>
</evidence>
<dbReference type="InterPro" id="IPR050301">
    <property type="entry name" value="NTE"/>
</dbReference>
<name>A0ABV0LBG3_9PSEU</name>
<dbReference type="PROSITE" id="PS51635">
    <property type="entry name" value="PNPLA"/>
    <property type="match status" value="1"/>
</dbReference>
<evidence type="ECO:0000259" key="6">
    <source>
        <dbReference type="PROSITE" id="PS51635"/>
    </source>
</evidence>
<dbReference type="InterPro" id="IPR016035">
    <property type="entry name" value="Acyl_Trfase/lysoPLipase"/>
</dbReference>
<feature type="transmembrane region" description="Helical" evidence="5">
    <location>
        <begin position="840"/>
        <end position="864"/>
    </location>
</feature>
<comment type="caution">
    <text evidence="7">The sequence shown here is derived from an EMBL/GenBank/DDBJ whole genome shotgun (WGS) entry which is preliminary data.</text>
</comment>
<evidence type="ECO:0000313" key="8">
    <source>
        <dbReference type="Proteomes" id="UP001440984"/>
    </source>
</evidence>
<dbReference type="RefSeq" id="WP_348949892.1">
    <property type="nucleotide sequence ID" value="NZ_JBDZYD010000004.1"/>
</dbReference>
<feature type="short sequence motif" description="GXSXG" evidence="4">
    <location>
        <begin position="83"/>
        <end position="87"/>
    </location>
</feature>
<dbReference type="Pfam" id="PF11856">
    <property type="entry name" value="DUF3376"/>
    <property type="match status" value="1"/>
</dbReference>
<keyword evidence="5" id="KW-0472">Membrane</keyword>
<dbReference type="InterPro" id="IPR002641">
    <property type="entry name" value="PNPLA_dom"/>
</dbReference>
<feature type="short sequence motif" description="DGA/G" evidence="4">
    <location>
        <begin position="282"/>
        <end position="284"/>
    </location>
</feature>
<feature type="transmembrane region" description="Helical" evidence="5">
    <location>
        <begin position="12"/>
        <end position="30"/>
    </location>
</feature>
<reference evidence="7 8" key="1">
    <citation type="submission" date="2024-05" db="EMBL/GenBank/DDBJ databases">
        <authorList>
            <person name="Zhao H."/>
            <person name="Xu Y."/>
            <person name="Lin S."/>
            <person name="Spain J.C."/>
            <person name="Zhou N.-Y."/>
        </authorList>
    </citation>
    <scope>NUCLEOTIDE SEQUENCE [LARGE SCALE GENOMIC DNA]</scope>
    <source>
        <strain evidence="7 8">NEAU-NG30</strain>
    </source>
</reference>
<accession>A0ABV0LBG3</accession>
<feature type="active site" description="Nucleophile" evidence="4">
    <location>
        <position position="85"/>
    </location>
</feature>
<evidence type="ECO:0000256" key="4">
    <source>
        <dbReference type="PROSITE-ProRule" id="PRU01161"/>
    </source>
</evidence>
<dbReference type="Pfam" id="PF01734">
    <property type="entry name" value="Patatin"/>
    <property type="match status" value="1"/>
</dbReference>
<gene>
    <name evidence="7" type="ORF">ABJI51_11255</name>
</gene>
<keyword evidence="3 4" id="KW-0443">Lipid metabolism</keyword>
<dbReference type="PANTHER" id="PTHR14226">
    <property type="entry name" value="NEUROPATHY TARGET ESTERASE/SWISS CHEESE D.MELANOGASTER"/>
    <property type="match status" value="1"/>
</dbReference>
<keyword evidence="1 4" id="KW-0378">Hydrolase</keyword>
<keyword evidence="5" id="KW-1133">Transmembrane helix</keyword>
<dbReference type="Proteomes" id="UP001440984">
    <property type="component" value="Unassembled WGS sequence"/>
</dbReference>
<evidence type="ECO:0000256" key="1">
    <source>
        <dbReference type="ARBA" id="ARBA00022801"/>
    </source>
</evidence>
<keyword evidence="5" id="KW-0812">Transmembrane</keyword>
<dbReference type="EMBL" id="JBDZYD010000004">
    <property type="protein sequence ID" value="MEQ0559651.1"/>
    <property type="molecule type" value="Genomic_DNA"/>
</dbReference>
<evidence type="ECO:0000313" key="7">
    <source>
        <dbReference type="EMBL" id="MEQ0559651.1"/>
    </source>
</evidence>
<feature type="active site" description="Proton acceptor" evidence="4">
    <location>
        <position position="282"/>
    </location>
</feature>
<keyword evidence="2 4" id="KW-0442">Lipid degradation</keyword>
<dbReference type="PANTHER" id="PTHR14226:SF29">
    <property type="entry name" value="NEUROPATHY TARGET ESTERASE SWS"/>
    <property type="match status" value="1"/>
</dbReference>